<feature type="region of interest" description="Disordered" evidence="1">
    <location>
        <begin position="1"/>
        <end position="25"/>
    </location>
</feature>
<name>A0ABQ8UJK5_9EUKA</name>
<evidence type="ECO:0000313" key="3">
    <source>
        <dbReference type="Proteomes" id="UP001141327"/>
    </source>
</evidence>
<keyword evidence="3" id="KW-1185">Reference proteome</keyword>
<evidence type="ECO:0000313" key="2">
    <source>
        <dbReference type="EMBL" id="KAJ4457892.1"/>
    </source>
</evidence>
<protein>
    <submittedName>
        <fullName evidence="2">Uncharacterized protein</fullName>
    </submittedName>
</protein>
<proteinExistence type="predicted"/>
<evidence type="ECO:0000256" key="1">
    <source>
        <dbReference type="SAM" id="MobiDB-lite"/>
    </source>
</evidence>
<sequence length="190" mass="21204">MESPIPQEEPVEPLPKPREQPRCYRRRHIDLTETDPAKRKVEYRVKYNAMRKAEAGKSEKYITVDVEDELVAALAQVLEKTIEEAKPLAEKLVLRIKLNRTEQASKNTLLAPFLSLCHLPSTSPPRCATCSQAFPGPYLRVPLAPLLFRACATCFPNVPGYPPTLRRGCATCPKKQLAHLRKSASSGCPG</sequence>
<comment type="caution">
    <text evidence="2">The sequence shown here is derived from an EMBL/GenBank/DDBJ whole genome shotgun (WGS) entry which is preliminary data.</text>
</comment>
<dbReference type="EMBL" id="JAPMOS010000038">
    <property type="protein sequence ID" value="KAJ4457892.1"/>
    <property type="molecule type" value="Genomic_DNA"/>
</dbReference>
<gene>
    <name evidence="2" type="ORF">PAPYR_6571</name>
</gene>
<accession>A0ABQ8UJK5</accession>
<reference evidence="2" key="1">
    <citation type="journal article" date="2022" name="bioRxiv">
        <title>Genomics of Preaxostyla Flagellates Illuminates Evolutionary Transitions and the Path Towards Mitochondrial Loss.</title>
        <authorList>
            <person name="Novak L.V.F."/>
            <person name="Treitli S.C."/>
            <person name="Pyrih J."/>
            <person name="Halakuc P."/>
            <person name="Pipaliya S.V."/>
            <person name="Vacek V."/>
            <person name="Brzon O."/>
            <person name="Soukal P."/>
            <person name="Eme L."/>
            <person name="Dacks J.B."/>
            <person name="Karnkowska A."/>
            <person name="Elias M."/>
            <person name="Hampl V."/>
        </authorList>
    </citation>
    <scope>NUCLEOTIDE SEQUENCE</scope>
    <source>
        <strain evidence="2">RCP-MX</strain>
    </source>
</reference>
<dbReference type="Proteomes" id="UP001141327">
    <property type="component" value="Unassembled WGS sequence"/>
</dbReference>
<organism evidence="2 3">
    <name type="scientific">Paratrimastix pyriformis</name>
    <dbReference type="NCBI Taxonomy" id="342808"/>
    <lineage>
        <taxon>Eukaryota</taxon>
        <taxon>Metamonada</taxon>
        <taxon>Preaxostyla</taxon>
        <taxon>Paratrimastigidae</taxon>
        <taxon>Paratrimastix</taxon>
    </lineage>
</organism>